<dbReference type="EMBL" id="BSVB01000001">
    <property type="protein sequence ID" value="GMA96999.1"/>
    <property type="molecule type" value="Genomic_DNA"/>
</dbReference>
<keyword evidence="1" id="KW-0285">Flavoprotein</keyword>
<sequence length="139" mass="15148">MVDESDLVGRLDDDAIERIAAAHESLAPAVMMLRTLGGAYGRVAEDATAFAGRRAEAFLICAAFRAPGAPAEQISAAREIWAHAMAGVSVGCYGNFHPTRAPRVVEAMYPPSTRERLREVKRSWDPDNVFRGNHNVTPR</sequence>
<dbReference type="Pfam" id="PF08031">
    <property type="entry name" value="BBE"/>
    <property type="match status" value="1"/>
</dbReference>
<dbReference type="InterPro" id="IPR016164">
    <property type="entry name" value="FAD-linked_Oxase-like_C"/>
</dbReference>
<name>A0ABQ6KCX3_9MICO</name>
<dbReference type="Gene3D" id="3.40.462.20">
    <property type="match status" value="1"/>
</dbReference>
<dbReference type="InterPro" id="IPR016169">
    <property type="entry name" value="FAD-bd_PCMH_sub2"/>
</dbReference>
<feature type="domain" description="Berberine/berberine-like" evidence="3">
    <location>
        <begin position="93"/>
        <end position="136"/>
    </location>
</feature>
<evidence type="ECO:0000256" key="2">
    <source>
        <dbReference type="ARBA" id="ARBA00022827"/>
    </source>
</evidence>
<keyword evidence="5" id="KW-1185">Reference proteome</keyword>
<proteinExistence type="predicted"/>
<evidence type="ECO:0000259" key="3">
    <source>
        <dbReference type="Pfam" id="PF08031"/>
    </source>
</evidence>
<dbReference type="SUPFAM" id="SSF55103">
    <property type="entry name" value="FAD-linked oxidases, C-terminal domain"/>
    <property type="match status" value="1"/>
</dbReference>
<protein>
    <recommendedName>
        <fullName evidence="3">Berberine/berberine-like domain-containing protein</fullName>
    </recommendedName>
</protein>
<reference evidence="5" key="1">
    <citation type="journal article" date="2019" name="Int. J. Syst. Evol. Microbiol.">
        <title>The Global Catalogue of Microorganisms (GCM) 10K type strain sequencing project: providing services to taxonomists for standard genome sequencing and annotation.</title>
        <authorList>
            <consortium name="The Broad Institute Genomics Platform"/>
            <consortium name="The Broad Institute Genome Sequencing Center for Infectious Disease"/>
            <person name="Wu L."/>
            <person name="Ma J."/>
        </authorList>
    </citation>
    <scope>NUCLEOTIDE SEQUENCE [LARGE SCALE GENOMIC DNA]</scope>
    <source>
        <strain evidence="5">NBRC 108894</strain>
    </source>
</reference>
<evidence type="ECO:0000313" key="5">
    <source>
        <dbReference type="Proteomes" id="UP001157034"/>
    </source>
</evidence>
<dbReference type="InterPro" id="IPR012951">
    <property type="entry name" value="BBE"/>
</dbReference>
<evidence type="ECO:0000313" key="4">
    <source>
        <dbReference type="EMBL" id="GMA96999.1"/>
    </source>
</evidence>
<accession>A0ABQ6KCX3</accession>
<keyword evidence="2" id="KW-0274">FAD</keyword>
<dbReference type="Proteomes" id="UP001157034">
    <property type="component" value="Unassembled WGS sequence"/>
</dbReference>
<comment type="caution">
    <text evidence="4">The sequence shown here is derived from an EMBL/GenBank/DDBJ whole genome shotgun (WGS) entry which is preliminary data.</text>
</comment>
<dbReference type="Gene3D" id="3.30.465.10">
    <property type="match status" value="1"/>
</dbReference>
<evidence type="ECO:0000256" key="1">
    <source>
        <dbReference type="ARBA" id="ARBA00022630"/>
    </source>
</evidence>
<organism evidence="4 5">
    <name type="scientific">Pseudolysinimonas kribbensis</name>
    <dbReference type="NCBI Taxonomy" id="433641"/>
    <lineage>
        <taxon>Bacteria</taxon>
        <taxon>Bacillati</taxon>
        <taxon>Actinomycetota</taxon>
        <taxon>Actinomycetes</taxon>
        <taxon>Micrococcales</taxon>
        <taxon>Microbacteriaceae</taxon>
        <taxon>Pseudolysinimonas</taxon>
    </lineage>
</organism>
<gene>
    <name evidence="4" type="ORF">GCM10025881_38230</name>
</gene>